<keyword evidence="2" id="KW-1185">Reference proteome</keyword>
<protein>
    <submittedName>
        <fullName evidence="1">13037_t:CDS:1</fullName>
    </submittedName>
</protein>
<comment type="caution">
    <text evidence="1">The sequence shown here is derived from an EMBL/GenBank/DDBJ whole genome shotgun (WGS) entry which is preliminary data.</text>
</comment>
<gene>
    <name evidence="1" type="ORF">GMARGA_LOCUS7352</name>
</gene>
<evidence type="ECO:0000313" key="2">
    <source>
        <dbReference type="Proteomes" id="UP000789901"/>
    </source>
</evidence>
<evidence type="ECO:0000313" key="1">
    <source>
        <dbReference type="EMBL" id="CAG8610925.1"/>
    </source>
</evidence>
<accession>A0ABN7ULN2</accession>
<name>A0ABN7ULN2_GIGMA</name>
<reference evidence="1 2" key="1">
    <citation type="submission" date="2021-06" db="EMBL/GenBank/DDBJ databases">
        <authorList>
            <person name="Kallberg Y."/>
            <person name="Tangrot J."/>
            <person name="Rosling A."/>
        </authorList>
    </citation>
    <scope>NUCLEOTIDE SEQUENCE [LARGE SCALE GENOMIC DNA]</scope>
    <source>
        <strain evidence="1 2">120-4 pot B 10/14</strain>
    </source>
</reference>
<proteinExistence type="predicted"/>
<sequence length="70" mass="8448">RKRYKVPSVWVLGIYLPEREDNEIEVTLFLPVNPEDKTQNYKQFSEKTNISQLEEKSYLDPMPKKLNQKY</sequence>
<dbReference type="Proteomes" id="UP000789901">
    <property type="component" value="Unassembled WGS sequence"/>
</dbReference>
<dbReference type="EMBL" id="CAJVQB010003532">
    <property type="protein sequence ID" value="CAG8610925.1"/>
    <property type="molecule type" value="Genomic_DNA"/>
</dbReference>
<feature type="non-terminal residue" evidence="1">
    <location>
        <position position="1"/>
    </location>
</feature>
<organism evidence="1 2">
    <name type="scientific">Gigaspora margarita</name>
    <dbReference type="NCBI Taxonomy" id="4874"/>
    <lineage>
        <taxon>Eukaryota</taxon>
        <taxon>Fungi</taxon>
        <taxon>Fungi incertae sedis</taxon>
        <taxon>Mucoromycota</taxon>
        <taxon>Glomeromycotina</taxon>
        <taxon>Glomeromycetes</taxon>
        <taxon>Diversisporales</taxon>
        <taxon>Gigasporaceae</taxon>
        <taxon>Gigaspora</taxon>
    </lineage>
</organism>